<proteinExistence type="predicted"/>
<keyword evidence="1" id="KW-0472">Membrane</keyword>
<name>A0A3G8JRK8_9ACTN</name>
<dbReference type="OrthoDB" id="4753036at2"/>
<feature type="transmembrane region" description="Helical" evidence="1">
    <location>
        <begin position="111"/>
        <end position="139"/>
    </location>
</feature>
<feature type="transmembrane region" description="Helical" evidence="1">
    <location>
        <begin position="38"/>
        <end position="60"/>
    </location>
</feature>
<reference evidence="2 3" key="1">
    <citation type="submission" date="2018-11" db="EMBL/GenBank/DDBJ databases">
        <title>Gordonia insulae sp. nov., isolated from an island soil.</title>
        <authorList>
            <person name="Kim Y.S."/>
            <person name="Kim S.B."/>
        </authorList>
    </citation>
    <scope>NUCLEOTIDE SEQUENCE [LARGE SCALE GENOMIC DNA]</scope>
    <source>
        <strain evidence="2 3">MMS17-SY073</strain>
    </source>
</reference>
<evidence type="ECO:0000256" key="1">
    <source>
        <dbReference type="SAM" id="Phobius"/>
    </source>
</evidence>
<feature type="transmembrane region" description="Helical" evidence="1">
    <location>
        <begin position="12"/>
        <end position="31"/>
    </location>
</feature>
<evidence type="ECO:0008006" key="4">
    <source>
        <dbReference type="Google" id="ProtNLM"/>
    </source>
</evidence>
<dbReference type="InterPro" id="IPR021315">
    <property type="entry name" value="Gap/Sap"/>
</dbReference>
<dbReference type="Proteomes" id="UP000271469">
    <property type="component" value="Chromosome"/>
</dbReference>
<evidence type="ECO:0000313" key="2">
    <source>
        <dbReference type="EMBL" id="AZG47526.1"/>
    </source>
</evidence>
<keyword evidence="3" id="KW-1185">Reference proteome</keyword>
<feature type="transmembrane region" description="Helical" evidence="1">
    <location>
        <begin position="72"/>
        <end position="90"/>
    </location>
</feature>
<organism evidence="2 3">
    <name type="scientific">Gordonia insulae</name>
    <dbReference type="NCBI Taxonomy" id="2420509"/>
    <lineage>
        <taxon>Bacteria</taxon>
        <taxon>Bacillati</taxon>
        <taxon>Actinomycetota</taxon>
        <taxon>Actinomycetes</taxon>
        <taxon>Mycobacteriales</taxon>
        <taxon>Gordoniaceae</taxon>
        <taxon>Gordonia</taxon>
    </lineage>
</organism>
<dbReference type="RefSeq" id="WP_124709868.1">
    <property type="nucleotide sequence ID" value="NZ_CP033972.1"/>
</dbReference>
<dbReference type="AlphaFoldDB" id="A0A3G8JRK8"/>
<evidence type="ECO:0000313" key="3">
    <source>
        <dbReference type="Proteomes" id="UP000271469"/>
    </source>
</evidence>
<feature type="transmembrane region" description="Helical" evidence="1">
    <location>
        <begin position="151"/>
        <end position="173"/>
    </location>
</feature>
<protein>
    <recommendedName>
        <fullName evidence="4">GAP family protein</fullName>
    </recommendedName>
</protein>
<sequence>MGSALGELLPLALGVAISPIPIIGAILMLLGKHARTTSIAFAVGWLLGIVIATTIFVFLGGSLGDSASSGNAWIKLGLGILLLVVGLRQWRGRQGEPATPKWMRAIDEMRPPTALGLGFALSAINPKNLIMCVAAGVSIGTASLSAGSDVALVAIFSVLAATTVVIPVLAYQIAADRLRDPLDRLKVWLQANNATVMAVLILVIGVVLIGKGISGLG</sequence>
<dbReference type="Pfam" id="PF11139">
    <property type="entry name" value="SfLAP"/>
    <property type="match status" value="1"/>
</dbReference>
<accession>A0A3G8JRK8</accession>
<dbReference type="EMBL" id="CP033972">
    <property type="protein sequence ID" value="AZG47526.1"/>
    <property type="molecule type" value="Genomic_DNA"/>
</dbReference>
<dbReference type="KEGG" id="gom:D7316_04137"/>
<gene>
    <name evidence="2" type="ORF">D7316_04137</name>
</gene>
<feature type="transmembrane region" description="Helical" evidence="1">
    <location>
        <begin position="194"/>
        <end position="213"/>
    </location>
</feature>
<keyword evidence="1" id="KW-0812">Transmembrane</keyword>
<keyword evidence="1" id="KW-1133">Transmembrane helix</keyword>